<feature type="compositionally biased region" description="Basic and acidic residues" evidence="6">
    <location>
        <begin position="968"/>
        <end position="978"/>
    </location>
</feature>
<dbReference type="InterPro" id="IPR055198">
    <property type="entry name" value="NSD_PHD"/>
</dbReference>
<sequence length="1237" mass="139614">MESSDDEAEAVPQTVSNYHFGDEKEEPISFHVLPIQWSESERQEEKKVQIYLHGYADNGLEKICKPVIAWKFDLSNVKPEISVLLKVNRWMVLQKPRKSYEGIIRSILITVQCLSYAKRNPEISSKSMWDHLSKAFSLYEVRPSRNDLVDHTSLINEAVKRDRALANSKFIVEFLEEKPTKRKLSDEDIQATTKPGFIVDDSEDYMIDVEDDSNDDDENLFDSVCAFCDNGGELLCCEGRCLRSFHATVEDGGDSSCESLGFTREEVNAMPNFFCKNCQYKQHQCFACGKLGSSDKLLGAEVFPCVSATCGQFYHPRCVTKLIYQDNGVSAEELEKKISLGESFTCPIHKCCVCKQGENKKDPELRFAVCRRCPKSYHRKCLPSEIRFEKTEEDGEEEIEDEEIETRAWEGLLPNRILIYCTEHEIDEEIGTPIRDHVKFPDVDEKKITVVKKKTVFEEKKRRQTSESLVVRDSSVSKKRKLSSEVLYRGRTAPTISKQKMTSVAKVGGSGTNEKVPFGLDASRKGMVKNTLKKEVQISVEKTTSLDNRLFAYVKGSGSVKFGKQDTSDGEFKSEKTAKVDPTSKTVSSPPAYLDPAREKRLCALMKDAASSITLEEVIRKHKVPSTHASSNRYAVDRNITLGKVEGSIEAVRTALRKLQEGCSTEDAEAVCAPEILHQIYKWKNKLRVYLAPFLHGMRYTSFGRHFTKVEKLEEIADRLHWYVQNGDTIVDFCCGSNDFSIIMKKKLEETGKKCYYKNYDIIQPKNDFCFEKRDWMTVQPKELPASAQLIMGLNPPFGVKASLANQFINKALQFNPKLLILIVPPEAQRLSAYDLIWEDERFLSGKSFYLPGSVDENDKQMDQWNVTAPPLYLWSRPPYSALHKAIAQKHGHINMSPKTMEDGHSESLHNSVENNYEYGETPMMIDDNPAETSSSKDFVSGAVASEEPKERSSEANDESGYRARLQCGDRKEHRRGLAELSPDNTHDGGNGSGSEIHKERSPSTEREGKGNQHSEPSNSGSSMQFGTAYGGTAASIPDDTGRRFVMSSDEPYSSVTHRWSSGASPRSSYRDTNLEEPVMGYMRERSNTFNYRPYSMEMEHPFRRESDIRAQVCHYGQQDSDPYRRNYLVGQDSVCGQVGSFSSTYGQAHLGSAVGSTYRMNTSALQRYAPRLDELNHTRTSALGSQPALGYDPRMYSSNMYHPRAPPPGDQGGPFGFAPASHRSFSNQNSAGWLNE</sequence>
<evidence type="ECO:0000256" key="5">
    <source>
        <dbReference type="ARBA" id="ARBA00023242"/>
    </source>
</evidence>
<organism evidence="8 9">
    <name type="scientific">Rubus argutus</name>
    <name type="common">Southern blackberry</name>
    <dbReference type="NCBI Taxonomy" id="59490"/>
    <lineage>
        <taxon>Eukaryota</taxon>
        <taxon>Viridiplantae</taxon>
        <taxon>Streptophyta</taxon>
        <taxon>Embryophyta</taxon>
        <taxon>Tracheophyta</taxon>
        <taxon>Spermatophyta</taxon>
        <taxon>Magnoliopsida</taxon>
        <taxon>eudicotyledons</taxon>
        <taxon>Gunneridae</taxon>
        <taxon>Pentapetalae</taxon>
        <taxon>rosids</taxon>
        <taxon>fabids</taxon>
        <taxon>Rosales</taxon>
        <taxon>Rosaceae</taxon>
        <taxon>Rosoideae</taxon>
        <taxon>Rosoideae incertae sedis</taxon>
        <taxon>Rubus</taxon>
    </lineage>
</organism>
<dbReference type="Gene3D" id="3.30.40.10">
    <property type="entry name" value="Zinc/RING finger domain, C3HC4 (zinc finger)"/>
    <property type="match status" value="2"/>
</dbReference>
<dbReference type="CDD" id="cd15566">
    <property type="entry name" value="PHD3_NSD"/>
    <property type="match status" value="1"/>
</dbReference>
<comment type="caution">
    <text evidence="8">The sequence shown here is derived from an EMBL/GenBank/DDBJ whole genome shotgun (WGS) entry which is preliminary data.</text>
</comment>
<keyword evidence="2" id="KW-0479">Metal-binding</keyword>
<accession>A0AAW1XPL2</accession>
<dbReference type="PANTHER" id="PTHR46235:SF3">
    <property type="entry name" value="PHD FINGER-CONTAINING PROTEIN DDB_G0268158"/>
    <property type="match status" value="1"/>
</dbReference>
<evidence type="ECO:0000259" key="7">
    <source>
        <dbReference type="SMART" id="SM00249"/>
    </source>
</evidence>
<feature type="compositionally biased region" description="Polar residues" evidence="6">
    <location>
        <begin position="1014"/>
        <end position="1026"/>
    </location>
</feature>
<protein>
    <recommendedName>
        <fullName evidence="7">Zinc finger PHD-type domain-containing protein</fullName>
    </recommendedName>
</protein>
<keyword evidence="5" id="KW-0539">Nucleus</keyword>
<keyword evidence="4" id="KW-0862">Zinc</keyword>
<dbReference type="Proteomes" id="UP001457282">
    <property type="component" value="Unassembled WGS sequence"/>
</dbReference>
<evidence type="ECO:0000313" key="8">
    <source>
        <dbReference type="EMBL" id="KAK9938690.1"/>
    </source>
</evidence>
<dbReference type="PANTHER" id="PTHR46235">
    <property type="entry name" value="PHD FINGER-CONTAINING PROTEIN DDB_G0268158"/>
    <property type="match status" value="1"/>
</dbReference>
<dbReference type="InterPro" id="IPR001965">
    <property type="entry name" value="Znf_PHD"/>
</dbReference>
<feature type="domain" description="Zinc finger PHD-type" evidence="7">
    <location>
        <begin position="351"/>
        <end position="425"/>
    </location>
</feature>
<dbReference type="Pfam" id="PF26055">
    <property type="entry name" value="Mtase_EDM2"/>
    <property type="match status" value="1"/>
</dbReference>
<keyword evidence="9" id="KW-1185">Reference proteome</keyword>
<dbReference type="AlphaFoldDB" id="A0AAW1XPL2"/>
<feature type="compositionally biased region" description="Polar residues" evidence="6">
    <location>
        <begin position="1224"/>
        <end position="1237"/>
    </location>
</feature>
<dbReference type="InterPro" id="IPR022702">
    <property type="entry name" value="Cytosine_MeTrfase1_RFD"/>
</dbReference>
<feature type="region of interest" description="Disordered" evidence="6">
    <location>
        <begin position="565"/>
        <end position="592"/>
    </location>
</feature>
<reference evidence="8 9" key="1">
    <citation type="journal article" date="2023" name="G3 (Bethesda)">
        <title>A chromosome-length genome assembly and annotation of blackberry (Rubus argutus, cv. 'Hillquist').</title>
        <authorList>
            <person name="Bruna T."/>
            <person name="Aryal R."/>
            <person name="Dudchenko O."/>
            <person name="Sargent D.J."/>
            <person name="Mead D."/>
            <person name="Buti M."/>
            <person name="Cavallini A."/>
            <person name="Hytonen T."/>
            <person name="Andres J."/>
            <person name="Pham M."/>
            <person name="Weisz D."/>
            <person name="Mascagni F."/>
            <person name="Usai G."/>
            <person name="Natali L."/>
            <person name="Bassil N."/>
            <person name="Fernandez G.E."/>
            <person name="Lomsadze A."/>
            <person name="Armour M."/>
            <person name="Olukolu B."/>
            <person name="Poorten T."/>
            <person name="Britton C."/>
            <person name="Davik J."/>
            <person name="Ashrafi H."/>
            <person name="Aiden E.L."/>
            <person name="Borodovsky M."/>
            <person name="Worthington M."/>
        </authorList>
    </citation>
    <scope>NUCLEOTIDE SEQUENCE [LARGE SCALE GENOMIC DNA]</scope>
    <source>
        <strain evidence="8">PI 553951</strain>
    </source>
</reference>
<feature type="compositionally biased region" description="Basic and acidic residues" evidence="6">
    <location>
        <begin position="996"/>
        <end position="1013"/>
    </location>
</feature>
<dbReference type="InterPro" id="IPR058939">
    <property type="entry name" value="Mtase_EDM2"/>
</dbReference>
<name>A0AAW1XPL2_RUBAR</name>
<gene>
    <name evidence="8" type="ORF">M0R45_015413</name>
</gene>
<dbReference type="CDD" id="cd15565">
    <property type="entry name" value="PHD2_NSD"/>
    <property type="match status" value="1"/>
</dbReference>
<evidence type="ECO:0000256" key="1">
    <source>
        <dbReference type="ARBA" id="ARBA00004123"/>
    </source>
</evidence>
<feature type="region of interest" description="Disordered" evidence="6">
    <location>
        <begin position="920"/>
        <end position="1049"/>
    </location>
</feature>
<feature type="domain" description="Zinc finger PHD-type" evidence="7">
    <location>
        <begin position="224"/>
        <end position="279"/>
    </location>
</feature>
<evidence type="ECO:0000256" key="4">
    <source>
        <dbReference type="ARBA" id="ARBA00022833"/>
    </source>
</evidence>
<dbReference type="InterPro" id="IPR013083">
    <property type="entry name" value="Znf_RING/FYVE/PHD"/>
</dbReference>
<dbReference type="Pfam" id="PF22908">
    <property type="entry name" value="PHD_NSD"/>
    <property type="match status" value="1"/>
</dbReference>
<feature type="region of interest" description="Disordered" evidence="6">
    <location>
        <begin position="1200"/>
        <end position="1237"/>
    </location>
</feature>
<evidence type="ECO:0000256" key="6">
    <source>
        <dbReference type="SAM" id="MobiDB-lite"/>
    </source>
</evidence>
<keyword evidence="3" id="KW-0863">Zinc-finger</keyword>
<feature type="compositionally biased region" description="Basic and acidic residues" evidence="6">
    <location>
        <begin position="565"/>
        <end position="579"/>
    </location>
</feature>
<feature type="domain" description="Zinc finger PHD-type" evidence="7">
    <location>
        <begin position="284"/>
        <end position="350"/>
    </location>
</feature>
<proteinExistence type="predicted"/>
<evidence type="ECO:0000256" key="3">
    <source>
        <dbReference type="ARBA" id="ARBA00022771"/>
    </source>
</evidence>
<evidence type="ECO:0000256" key="2">
    <source>
        <dbReference type="ARBA" id="ARBA00022723"/>
    </source>
</evidence>
<dbReference type="SMART" id="SM00249">
    <property type="entry name" value="PHD"/>
    <property type="match status" value="3"/>
</dbReference>
<dbReference type="EMBL" id="JBEDUW010000003">
    <property type="protein sequence ID" value="KAK9938690.1"/>
    <property type="molecule type" value="Genomic_DNA"/>
</dbReference>
<dbReference type="GO" id="GO:0005634">
    <property type="term" value="C:nucleus"/>
    <property type="evidence" value="ECO:0007669"/>
    <property type="project" value="UniProtKB-SubCell"/>
</dbReference>
<dbReference type="GO" id="GO:0008270">
    <property type="term" value="F:zinc ion binding"/>
    <property type="evidence" value="ECO:0007669"/>
    <property type="project" value="UniProtKB-KW"/>
</dbReference>
<comment type="subcellular location">
    <subcellularLocation>
        <location evidence="1">Nucleus</location>
    </subcellularLocation>
</comment>
<dbReference type="Pfam" id="PF12047">
    <property type="entry name" value="DNMT1-RFD"/>
    <property type="match status" value="1"/>
</dbReference>
<evidence type="ECO:0000313" key="9">
    <source>
        <dbReference type="Proteomes" id="UP001457282"/>
    </source>
</evidence>